<dbReference type="RefSeq" id="WP_019380794.1">
    <property type="nucleotide sequence ID" value="NZ_CP015506.1"/>
</dbReference>
<dbReference type="SUPFAM" id="SSF53756">
    <property type="entry name" value="UDP-Glycosyltransferase/glycogen phosphorylase"/>
    <property type="match status" value="1"/>
</dbReference>
<evidence type="ECO:0000259" key="2">
    <source>
        <dbReference type="Pfam" id="PF02350"/>
    </source>
</evidence>
<dbReference type="KEGG" id="bon:A361_24855"/>
<proteinExistence type="inferred from homology"/>
<accession>A0A160MG81</accession>
<dbReference type="CDD" id="cd03786">
    <property type="entry name" value="GTB_UDP-GlcNAc_2-Epimerase"/>
    <property type="match status" value="1"/>
</dbReference>
<sequence length="356" mass="39676">MKKIVTVVGARPQFIKLAPVSRVLRKHFEEIIVDTGQHYDHKMAGVFFEELQIPKPDYNLQVGSGTHGYQTGEMLIKIEEILIKEKPDAVLVYGDTNSTIAGSLSSAKLHIPVIHIEAGLRSYNKKMPEEVNRVLTDHISSLLFTPTETAVNNLSSEGVTENVFNVGDVMYDAVLYNTELAKSKDILSQYGVQPKEYILATIHRAENTDSPDRLTAIINQLGSLNQKVILPLHPRTKKKLEELNIVPNDSTSSLQIVEPAGYLEMLALEKNASAIVTDSGGVQKEAYFAKVPCFTLRNETEWVETVHAGWNKLVNPLEDNLSSLVSEKEEKPYIEGLYGDGKASEKIVDKIIQFFN</sequence>
<dbReference type="AlphaFoldDB" id="A0A160MG81"/>
<dbReference type="InterPro" id="IPR003331">
    <property type="entry name" value="UDP_GlcNAc_Epimerase_2_dom"/>
</dbReference>
<dbReference type="PANTHER" id="PTHR43174:SF1">
    <property type="entry name" value="UDP-N-ACETYLGLUCOSAMINE 2-EPIMERASE"/>
    <property type="match status" value="1"/>
</dbReference>
<protein>
    <submittedName>
        <fullName evidence="3">UDP-N-acetyl glucosamine 2-epimerase</fullName>
    </submittedName>
</protein>
<dbReference type="eggNOG" id="COG0381">
    <property type="taxonomic scope" value="Bacteria"/>
</dbReference>
<comment type="similarity">
    <text evidence="1">Belongs to the UDP-N-acetylglucosamine 2-epimerase family.</text>
</comment>
<dbReference type="PANTHER" id="PTHR43174">
    <property type="entry name" value="UDP-N-ACETYLGLUCOSAMINE 2-EPIMERASE"/>
    <property type="match status" value="1"/>
</dbReference>
<dbReference type="Pfam" id="PF02350">
    <property type="entry name" value="Epimerase_2"/>
    <property type="match status" value="1"/>
</dbReference>
<name>A0A160MG81_9BACI</name>
<feature type="domain" description="UDP-N-acetylglucosamine 2-epimerase" evidence="2">
    <location>
        <begin position="25"/>
        <end position="351"/>
    </location>
</feature>
<dbReference type="STRING" id="1196031.A361_24855"/>
<gene>
    <name evidence="3" type="ORF">A361_24855</name>
</gene>
<dbReference type="GO" id="GO:0016853">
    <property type="term" value="F:isomerase activity"/>
    <property type="evidence" value="ECO:0007669"/>
    <property type="project" value="UniProtKB-KW"/>
</dbReference>
<dbReference type="EMBL" id="CP015506">
    <property type="protein sequence ID" value="AND42240.1"/>
    <property type="molecule type" value="Genomic_DNA"/>
</dbReference>
<dbReference type="Proteomes" id="UP000077856">
    <property type="component" value="Chromosome"/>
</dbReference>
<dbReference type="InterPro" id="IPR029767">
    <property type="entry name" value="WecB-like"/>
</dbReference>
<dbReference type="Gene3D" id="3.40.50.2000">
    <property type="entry name" value="Glycogen Phosphorylase B"/>
    <property type="match status" value="2"/>
</dbReference>
<evidence type="ECO:0000313" key="4">
    <source>
        <dbReference type="Proteomes" id="UP000077856"/>
    </source>
</evidence>
<evidence type="ECO:0000313" key="3">
    <source>
        <dbReference type="EMBL" id="AND42240.1"/>
    </source>
</evidence>
<reference evidence="3 4" key="1">
    <citation type="submission" date="2016-04" db="EMBL/GenBank/DDBJ databases">
        <title>Complete genome sequence of Bacillus oceanisediminis strain 2691.</title>
        <authorList>
            <person name="Jeong H."/>
            <person name="Kim H.J."/>
            <person name="Lee D.-W."/>
        </authorList>
    </citation>
    <scope>NUCLEOTIDE SEQUENCE [LARGE SCALE GENOMIC DNA]</scope>
    <source>
        <strain evidence="3 4">2691</strain>
    </source>
</reference>
<evidence type="ECO:0000256" key="1">
    <source>
        <dbReference type="RuleBase" id="RU003513"/>
    </source>
</evidence>
<dbReference type="NCBIfam" id="TIGR00236">
    <property type="entry name" value="wecB"/>
    <property type="match status" value="1"/>
</dbReference>
<organism evidence="3 4">
    <name type="scientific">Cytobacillus oceanisediminis 2691</name>
    <dbReference type="NCBI Taxonomy" id="1196031"/>
    <lineage>
        <taxon>Bacteria</taxon>
        <taxon>Bacillati</taxon>
        <taxon>Bacillota</taxon>
        <taxon>Bacilli</taxon>
        <taxon>Bacillales</taxon>
        <taxon>Bacillaceae</taxon>
        <taxon>Cytobacillus</taxon>
    </lineage>
</organism>
<keyword evidence="1" id="KW-0413">Isomerase</keyword>